<evidence type="ECO:0000256" key="2">
    <source>
        <dbReference type="ARBA" id="ARBA00012737"/>
    </source>
</evidence>
<dbReference type="KEGG" id="pic:PICST_83540"/>
<dbReference type="InterPro" id="IPR017932">
    <property type="entry name" value="GATase_2_dom"/>
</dbReference>
<dbReference type="OMA" id="GIVCAFD"/>
<dbReference type="FunCoup" id="A3LTZ7">
    <property type="interactions" value="611"/>
</dbReference>
<dbReference type="Proteomes" id="UP000002258">
    <property type="component" value="Chromosome 4"/>
</dbReference>
<dbReference type="InterPro" id="IPR050795">
    <property type="entry name" value="Asn_Synthetase"/>
</dbReference>
<reference evidence="15 16" key="1">
    <citation type="journal article" date="2007" name="Nat. Biotechnol.">
        <title>Genome sequence of the lignocellulose-bioconverting and xylose-fermenting yeast Pichia stipitis.</title>
        <authorList>
            <person name="Jeffries T.W."/>
            <person name="Grigoriev I.V."/>
            <person name="Grimwood J."/>
            <person name="Laplaza J.M."/>
            <person name="Aerts A."/>
            <person name="Salamov A."/>
            <person name="Schmutz J."/>
            <person name="Lindquist E."/>
            <person name="Dehal P."/>
            <person name="Shapiro H."/>
            <person name="Jin Y.S."/>
            <person name="Passoth V."/>
            <person name="Richardson P.M."/>
        </authorList>
    </citation>
    <scope>NUCLEOTIDE SEQUENCE [LARGE SCALE GENOMIC DNA]</scope>
    <source>
        <strain evidence="16">ATCC 58785 / CBS 6054 / NBRC 10063 / NRRL Y-11545</strain>
    </source>
</reference>
<dbReference type="Gene3D" id="3.40.50.620">
    <property type="entry name" value="HUPs"/>
    <property type="match status" value="1"/>
</dbReference>
<keyword evidence="8 11" id="KW-0315">Glutamine amidotransferase</keyword>
<dbReference type="EMBL" id="CP000498">
    <property type="protein sequence ID" value="ABN66498.1"/>
    <property type="molecule type" value="Genomic_DNA"/>
</dbReference>
<evidence type="ECO:0000256" key="6">
    <source>
        <dbReference type="ARBA" id="ARBA00022840"/>
    </source>
</evidence>
<organism evidence="15 16">
    <name type="scientific">Scheffersomyces stipitis (strain ATCC 58785 / CBS 6054 / NBRC 10063 / NRRL Y-11545)</name>
    <name type="common">Yeast</name>
    <name type="synonym">Pichia stipitis</name>
    <dbReference type="NCBI Taxonomy" id="322104"/>
    <lineage>
        <taxon>Eukaryota</taxon>
        <taxon>Fungi</taxon>
        <taxon>Dikarya</taxon>
        <taxon>Ascomycota</taxon>
        <taxon>Saccharomycotina</taxon>
        <taxon>Pichiomycetes</taxon>
        <taxon>Debaryomycetaceae</taxon>
        <taxon>Scheffersomyces</taxon>
    </lineage>
</organism>
<dbReference type="InterPro" id="IPR006426">
    <property type="entry name" value="Asn_synth_AEB"/>
</dbReference>
<feature type="active site" description="For GATase activity" evidence="11">
    <location>
        <position position="2"/>
    </location>
</feature>
<dbReference type="FunFam" id="3.40.50.620:FF:000031">
    <property type="entry name" value="Asparagine synthase B"/>
    <property type="match status" value="1"/>
</dbReference>
<dbReference type="InterPro" id="IPR014729">
    <property type="entry name" value="Rossmann-like_a/b/a_fold"/>
</dbReference>
<evidence type="ECO:0000313" key="15">
    <source>
        <dbReference type="EMBL" id="ABN66498.1"/>
    </source>
</evidence>
<feature type="binding site" evidence="12">
    <location>
        <position position="292"/>
    </location>
    <ligand>
        <name>ATP</name>
        <dbReference type="ChEBI" id="CHEBI:30616"/>
    </ligand>
</feature>
<keyword evidence="5 10" id="KW-0547">Nucleotide-binding</keyword>
<comment type="pathway">
    <text evidence="1">Amino-acid biosynthesis; L-asparagine biosynthesis; L-asparagine from L-aspartate (L-Gln route): step 1/1.</text>
</comment>
<sequence length="573" mass="64336">MCGIFAAYKQPEVELFKSKALQYSKRIRHRGPDWSGNVIQNSTILCHERLAIVGLDSGAQPITSEDGNYTLAVNGEIYNHIQLRDEFNTYKYKSLSDCEPIIPLYEKYDVDAPKYLDGMFAWVLYDKKADRIVAARDPIGITTLYLGKSSKNPETRYFASELKCLIDECDEVTAFPPGHVYDSNTDQITRYFTPTWWDGSKIPSKHADLKEVRETLELAVRKRLMAEVPYGVLLSGGLDSSLIASIAARETKKAAASVSDEGIDANKELSGVDEKGSLHFSGFTNSLHSFAIGLPGAPDLIAAEKVAHFIGTIHHSHTFTVEEGLDALDDVIYHLETYDVTTIRASTPMYLLSRKIKAQGVKMVLSGEGSDEVFGGYLYFANAPSAKDFHQECVQRVKDLHYADCLRANKSTMAWGLEARVPFLDKQFLEVCMNINPEDKLIKPAEGKIEKYVLRKAFDTSDEPDVHPYLPKEILWRQKEQFSDGVGYSWIDGLKDAAEAAVSDEEFANPKPEWGSDIPTTKEAYWYRCKFDRVFNNSATAASTVMRWIPKAEWGCHEDPSGRYAATHDHKVI</sequence>
<dbReference type="InterPro" id="IPR033738">
    <property type="entry name" value="AsnB_N"/>
</dbReference>
<keyword evidence="16" id="KW-1185">Reference proteome</keyword>
<gene>
    <name evidence="15" type="primary">ASN1</name>
    <name evidence="15" type="ORF">PICST_83540</name>
</gene>
<evidence type="ECO:0000256" key="1">
    <source>
        <dbReference type="ARBA" id="ARBA00005187"/>
    </source>
</evidence>
<comment type="catalytic activity">
    <reaction evidence="9">
        <text>L-aspartate + L-glutamine + ATP + H2O = L-asparagine + L-glutamate + AMP + diphosphate + H(+)</text>
        <dbReference type="Rhea" id="RHEA:12228"/>
        <dbReference type="ChEBI" id="CHEBI:15377"/>
        <dbReference type="ChEBI" id="CHEBI:15378"/>
        <dbReference type="ChEBI" id="CHEBI:29985"/>
        <dbReference type="ChEBI" id="CHEBI:29991"/>
        <dbReference type="ChEBI" id="CHEBI:30616"/>
        <dbReference type="ChEBI" id="CHEBI:33019"/>
        <dbReference type="ChEBI" id="CHEBI:58048"/>
        <dbReference type="ChEBI" id="CHEBI:58359"/>
        <dbReference type="ChEBI" id="CHEBI:456215"/>
        <dbReference type="EC" id="6.3.5.4"/>
    </reaction>
</comment>
<dbReference type="PIRSF" id="PIRSF001589">
    <property type="entry name" value="Asn_synthetase_glu-h"/>
    <property type="match status" value="1"/>
</dbReference>
<keyword evidence="7 11" id="KW-0061">Asparagine biosynthesis</keyword>
<dbReference type="Pfam" id="PF13537">
    <property type="entry name" value="GATase_7"/>
    <property type="match status" value="1"/>
</dbReference>
<dbReference type="PANTHER" id="PTHR11772">
    <property type="entry name" value="ASPARAGINE SYNTHETASE"/>
    <property type="match status" value="1"/>
</dbReference>
<protein>
    <recommendedName>
        <fullName evidence="2">asparagine synthase (glutamine-hydrolyzing)</fullName>
        <ecNumber evidence="2">6.3.5.4</ecNumber>
    </recommendedName>
</protein>
<dbReference type="NCBIfam" id="TIGR01536">
    <property type="entry name" value="asn_synth_AEB"/>
    <property type="match status" value="1"/>
</dbReference>
<evidence type="ECO:0000259" key="14">
    <source>
        <dbReference type="PROSITE" id="PS51278"/>
    </source>
</evidence>
<proteinExistence type="predicted"/>
<dbReference type="GO" id="GO:0004066">
    <property type="term" value="F:asparagine synthase (glutamine-hydrolyzing) activity"/>
    <property type="evidence" value="ECO:0007669"/>
    <property type="project" value="UniProtKB-EC"/>
</dbReference>
<dbReference type="FunFam" id="3.60.20.10:FF:000050">
    <property type="entry name" value="Asparagine synthetase 2"/>
    <property type="match status" value="1"/>
</dbReference>
<keyword evidence="3 15" id="KW-0436">Ligase</keyword>
<dbReference type="GeneID" id="4838720"/>
<evidence type="ECO:0000256" key="12">
    <source>
        <dbReference type="PIRSR" id="PIRSR001589-2"/>
    </source>
</evidence>
<dbReference type="SUPFAM" id="SSF56235">
    <property type="entry name" value="N-terminal nucleophile aminohydrolases (Ntn hydrolases)"/>
    <property type="match status" value="1"/>
</dbReference>
<dbReference type="CDD" id="cd00712">
    <property type="entry name" value="AsnB"/>
    <property type="match status" value="1"/>
</dbReference>
<dbReference type="PROSITE" id="PS51278">
    <property type="entry name" value="GATASE_TYPE_2"/>
    <property type="match status" value="1"/>
</dbReference>
<feature type="site" description="Important for beta-aspartyl-AMP intermediate formation" evidence="13">
    <location>
        <position position="368"/>
    </location>
</feature>
<evidence type="ECO:0000256" key="8">
    <source>
        <dbReference type="ARBA" id="ARBA00022962"/>
    </source>
</evidence>
<feature type="binding site" evidence="12">
    <location>
        <position position="233"/>
    </location>
    <ligand>
        <name>ATP</name>
        <dbReference type="ChEBI" id="CHEBI:30616"/>
    </ligand>
</feature>
<dbReference type="NCBIfam" id="NF006949">
    <property type="entry name" value="PRK09431.1"/>
    <property type="match status" value="1"/>
</dbReference>
<keyword evidence="4 11" id="KW-0028">Amino-acid biosynthesis</keyword>
<feature type="domain" description="Glutamine amidotransferase type-2" evidence="14">
    <location>
        <begin position="2"/>
        <end position="186"/>
    </location>
</feature>
<dbReference type="EC" id="6.3.5.4" evidence="2"/>
<accession>A3LTZ7</accession>
<evidence type="ECO:0000256" key="10">
    <source>
        <dbReference type="PIRNR" id="PIRNR001589"/>
    </source>
</evidence>
<feature type="binding site" evidence="12">
    <location>
        <position position="97"/>
    </location>
    <ligand>
        <name>L-glutamine</name>
        <dbReference type="ChEBI" id="CHEBI:58359"/>
    </ligand>
</feature>
<dbReference type="SUPFAM" id="SSF52402">
    <property type="entry name" value="Adenine nucleotide alpha hydrolases-like"/>
    <property type="match status" value="1"/>
</dbReference>
<dbReference type="STRING" id="322104.A3LTZ7"/>
<dbReference type="eggNOG" id="KOG0571">
    <property type="taxonomic scope" value="Eukaryota"/>
</dbReference>
<keyword evidence="6 10" id="KW-0067">ATP-binding</keyword>
<dbReference type="Pfam" id="PF00733">
    <property type="entry name" value="Asn_synthase"/>
    <property type="match status" value="1"/>
</dbReference>
<evidence type="ECO:0000256" key="4">
    <source>
        <dbReference type="ARBA" id="ARBA00022605"/>
    </source>
</evidence>
<dbReference type="OrthoDB" id="409189at2759"/>
<evidence type="ECO:0000256" key="5">
    <source>
        <dbReference type="ARBA" id="ARBA00022741"/>
    </source>
</evidence>
<evidence type="ECO:0000256" key="7">
    <source>
        <dbReference type="ARBA" id="ARBA00022888"/>
    </source>
</evidence>
<dbReference type="InParanoid" id="A3LTZ7"/>
<evidence type="ECO:0000256" key="9">
    <source>
        <dbReference type="ARBA" id="ARBA00048741"/>
    </source>
</evidence>
<evidence type="ECO:0000256" key="13">
    <source>
        <dbReference type="PIRSR" id="PIRSR001589-3"/>
    </source>
</evidence>
<feature type="binding site" evidence="12">
    <location>
        <begin position="366"/>
        <end position="367"/>
    </location>
    <ligand>
        <name>ATP</name>
        <dbReference type="ChEBI" id="CHEBI:30616"/>
    </ligand>
</feature>
<evidence type="ECO:0000256" key="3">
    <source>
        <dbReference type="ARBA" id="ARBA00022598"/>
    </source>
</evidence>
<dbReference type="GO" id="GO:0070981">
    <property type="term" value="P:L-asparagine biosynthetic process"/>
    <property type="evidence" value="ECO:0007669"/>
    <property type="project" value="EnsemblFungi"/>
</dbReference>
<dbReference type="GO" id="GO:0005829">
    <property type="term" value="C:cytosol"/>
    <property type="evidence" value="ECO:0007669"/>
    <property type="project" value="TreeGrafter"/>
</dbReference>
<dbReference type="HOGENOM" id="CLU_014658_2_2_1"/>
<dbReference type="PANTHER" id="PTHR11772:SF2">
    <property type="entry name" value="ASPARAGINE SYNTHETASE [GLUTAMINE-HYDROLYZING]"/>
    <property type="match status" value="1"/>
</dbReference>
<evidence type="ECO:0000313" key="16">
    <source>
        <dbReference type="Proteomes" id="UP000002258"/>
    </source>
</evidence>
<dbReference type="CDD" id="cd01991">
    <property type="entry name" value="Asn_synthase_B_C"/>
    <property type="match status" value="1"/>
</dbReference>
<name>A3LTZ7_PICST</name>
<dbReference type="AlphaFoldDB" id="A3LTZ7"/>
<dbReference type="Gene3D" id="3.60.20.10">
    <property type="entry name" value="Glutamine Phosphoribosylpyrophosphate, subunit 1, domain 1"/>
    <property type="match status" value="1"/>
</dbReference>
<dbReference type="RefSeq" id="XP_001384527.1">
    <property type="nucleotide sequence ID" value="XM_001384490.1"/>
</dbReference>
<evidence type="ECO:0000256" key="11">
    <source>
        <dbReference type="PIRSR" id="PIRSR001589-1"/>
    </source>
</evidence>
<dbReference type="InterPro" id="IPR001962">
    <property type="entry name" value="Asn_synthase"/>
</dbReference>
<dbReference type="GO" id="GO:0005524">
    <property type="term" value="F:ATP binding"/>
    <property type="evidence" value="ECO:0007669"/>
    <property type="project" value="UniProtKB-KW"/>
</dbReference>
<dbReference type="InterPro" id="IPR029055">
    <property type="entry name" value="Ntn_hydrolases_N"/>
</dbReference>